<dbReference type="Gene3D" id="3.30.420.10">
    <property type="entry name" value="Ribonuclease H-like superfamily/Ribonuclease H"/>
    <property type="match status" value="1"/>
</dbReference>
<dbReference type="Proteomes" id="UP000198287">
    <property type="component" value="Unassembled WGS sequence"/>
</dbReference>
<reference evidence="3 4" key="1">
    <citation type="submission" date="2015-12" db="EMBL/GenBank/DDBJ databases">
        <title>The genome of Folsomia candida.</title>
        <authorList>
            <person name="Faddeeva A."/>
            <person name="Derks M.F."/>
            <person name="Anvar Y."/>
            <person name="Smit S."/>
            <person name="Van Straalen N."/>
            <person name="Roelofs D."/>
        </authorList>
    </citation>
    <scope>NUCLEOTIDE SEQUENCE [LARGE SCALE GENOMIC DNA]</scope>
    <source>
        <strain evidence="3 4">VU population</strain>
        <tissue evidence="3">Whole body</tissue>
    </source>
</reference>
<evidence type="ECO:0000259" key="2">
    <source>
        <dbReference type="Pfam" id="PF13358"/>
    </source>
</evidence>
<proteinExistence type="predicted"/>
<dbReference type="EMBL" id="LNIX01000026">
    <property type="protein sequence ID" value="OXA42398.1"/>
    <property type="molecule type" value="Genomic_DNA"/>
</dbReference>
<feature type="region of interest" description="Disordered" evidence="1">
    <location>
        <begin position="552"/>
        <end position="572"/>
    </location>
</feature>
<protein>
    <recommendedName>
        <fullName evidence="2">Tc1-like transposase DDE domain-containing protein</fullName>
    </recommendedName>
</protein>
<accession>A0A226DBW4</accession>
<sequence length="587" mass="67717">MKLRVNDAINQIISSKLVDMVVYGNECGDEDINYLLEIHPDIPKTCSDLMISTNPSACQVHGISRCGNGIPLEFNTYVSCTTSPLAENSCPNWDEKQTLQYPFLFQGRPLQSTAQQLALNEWAQQPYLTNANNALRNNAIITPGKKRKSFCRVQSSVDSFDRDWLRNLIMSFYKKAQIAIVENLYNAFINYKRDSSAKNNSQSLCPVFPDLNLDAGFETYSSSIAASSGAVETSEGKKEMFRCSRQTFRKILHAEGYKFGKIDTRVGLCYRDDIVKWRGKYLRTLRLNEALENPMKLVYLDETWLDPHQRVKKGWFPKKCARIKDMVDFTWKDHKVSRGSRLIALSAVNEDGVNSELFMRWFKTQVLDVLDKTGDRYIIIIDNAPYHSTSLKPKASNKKQVWYDFLVKHKAQLTPPVVVGPINMYYKWEIEEMVQSIVKKDGMQNSLYQVDKEAAVRGHKILRLPPYGCDLNVIEFVWKMIKEEVRKRNIHQNIKEIKKLAEEVLSKFGSCRSLQIKPFWDHVKKLEKRYWKEDGWFDEAMAQSPIIITEDDDDDEMLDEDDDSGVEGNDDNVTFDTCHSPIDIVHD</sequence>
<dbReference type="OrthoDB" id="8196420at2759"/>
<evidence type="ECO:0000313" key="3">
    <source>
        <dbReference type="EMBL" id="OXA42398.1"/>
    </source>
</evidence>
<name>A0A226DBW4_FOLCA</name>
<feature type="domain" description="Tc1-like transposase DDE" evidence="2">
    <location>
        <begin position="297"/>
        <end position="497"/>
    </location>
</feature>
<dbReference type="PANTHER" id="PTHR33939:SF1">
    <property type="entry name" value="DUF4371 DOMAIN-CONTAINING PROTEIN"/>
    <property type="match status" value="1"/>
</dbReference>
<dbReference type="InterPro" id="IPR038717">
    <property type="entry name" value="Tc1-like_DDE_dom"/>
</dbReference>
<gene>
    <name evidence="3" type="ORF">Fcan01_22906</name>
</gene>
<dbReference type="InterPro" id="IPR036397">
    <property type="entry name" value="RNaseH_sf"/>
</dbReference>
<keyword evidence="4" id="KW-1185">Reference proteome</keyword>
<dbReference type="Pfam" id="PF13358">
    <property type="entry name" value="DDE_3"/>
    <property type="match status" value="1"/>
</dbReference>
<comment type="caution">
    <text evidence="3">The sequence shown here is derived from an EMBL/GenBank/DDBJ whole genome shotgun (WGS) entry which is preliminary data.</text>
</comment>
<feature type="compositionally biased region" description="Acidic residues" evidence="1">
    <location>
        <begin position="552"/>
        <end position="570"/>
    </location>
</feature>
<dbReference type="AlphaFoldDB" id="A0A226DBW4"/>
<dbReference type="GO" id="GO:0003676">
    <property type="term" value="F:nucleic acid binding"/>
    <property type="evidence" value="ECO:0007669"/>
    <property type="project" value="InterPro"/>
</dbReference>
<organism evidence="3 4">
    <name type="scientific">Folsomia candida</name>
    <name type="common">Springtail</name>
    <dbReference type="NCBI Taxonomy" id="158441"/>
    <lineage>
        <taxon>Eukaryota</taxon>
        <taxon>Metazoa</taxon>
        <taxon>Ecdysozoa</taxon>
        <taxon>Arthropoda</taxon>
        <taxon>Hexapoda</taxon>
        <taxon>Collembola</taxon>
        <taxon>Entomobryomorpha</taxon>
        <taxon>Isotomoidea</taxon>
        <taxon>Isotomidae</taxon>
        <taxon>Proisotominae</taxon>
        <taxon>Folsomia</taxon>
    </lineage>
</organism>
<evidence type="ECO:0000313" key="4">
    <source>
        <dbReference type="Proteomes" id="UP000198287"/>
    </source>
</evidence>
<dbReference type="PANTHER" id="PTHR33939">
    <property type="entry name" value="PROTEIN CBG22215"/>
    <property type="match status" value="1"/>
</dbReference>
<evidence type="ECO:0000256" key="1">
    <source>
        <dbReference type="SAM" id="MobiDB-lite"/>
    </source>
</evidence>